<dbReference type="InterPro" id="IPR001300">
    <property type="entry name" value="Peptidase_C2_calpain_cat"/>
</dbReference>
<keyword evidence="11" id="KW-1185">Reference proteome</keyword>
<dbReference type="InterPro" id="IPR022684">
    <property type="entry name" value="Calpain_cysteine_protease"/>
</dbReference>
<dbReference type="Pfam" id="PF01067">
    <property type="entry name" value="Calpain_III"/>
    <property type="match status" value="1"/>
</dbReference>
<dbReference type="Gene3D" id="3.90.70.10">
    <property type="entry name" value="Cysteine proteinases"/>
    <property type="match status" value="1"/>
</dbReference>
<dbReference type="PANTHER" id="PTHR10183:SF433">
    <property type="entry name" value="CALPAIN-A-RELATED"/>
    <property type="match status" value="1"/>
</dbReference>
<dbReference type="InterPro" id="IPR033883">
    <property type="entry name" value="C2_III"/>
</dbReference>
<evidence type="ECO:0000313" key="13">
    <source>
        <dbReference type="RefSeq" id="XP_013396907.1"/>
    </source>
</evidence>
<feature type="domain" description="Calpain catalytic" evidence="9">
    <location>
        <begin position="108"/>
        <end position="416"/>
    </location>
</feature>
<accession>A0A1S3IF99</accession>
<dbReference type="InterPro" id="IPR038765">
    <property type="entry name" value="Papain-like_cys_pep_sf"/>
</dbReference>
<dbReference type="KEGG" id="lak:106163763"/>
<keyword evidence="4 7" id="KW-0788">Thiol protease</keyword>
<dbReference type="Gene3D" id="1.10.238.10">
    <property type="entry name" value="EF-hand"/>
    <property type="match status" value="1"/>
</dbReference>
<evidence type="ECO:0000256" key="8">
    <source>
        <dbReference type="SAM" id="MobiDB-lite"/>
    </source>
</evidence>
<sequence>MQQPFYRNSQDKNLQERNLQERSFQERNLQDRSFQDRNLQERSFQDRNLQDRNFQERNLQERGLGFQNNVQETNLQDRNVLVAATLTNNSSQQDFDSLRIECLQNRVLYEDPDFPASDRSLYFSRLPPYGIKWMRPHDIAGQFGLKPQLFVSGAVRFDVRQGELGDCWVVAAVANISENPELLYRLVPRGQGFHDGWYAGVLKFQFWQYGKWTEVIIDDRLPTKNGEPVFIHSGRPNEFWAALVEKAYAKLHGSYEALKSGQVRDALTDFTGGLTESYRVRGKTADLPRNAINILFKSLERQSLVGCGIDPIDGTSGRILSGGLAAGHAYSITDLREIRLVSDRGEIPITLVRIRNPWGTRVEWNGPWGDRSPEWNSIPPEDREAMGLVFRDDGEFWMDFRDFLENFDTLDICNLTPDSPLDTPRRWKVAQFHGRWQKGISSGGRPVMRDESGKLVISETHWTNPQYKVTLRDTDEDEDNLCSFIVELIQKDRRKLKHRGTKNVDIGFLVYKYSKEYPMPLPRAYFNLFGFVERCDYFSNTRQIVKRFLMEPGDYVVIPCTYEAHVEADFLLRVFFENDNFTVPTDEAAEFTGPVPPTIDPTVKEGEEKFKRFFYESSGEDMMIDCYEFRRLINTALKSDPNHQDLGIDACKALLAIFDEDCSGKLGFFEFIQLWNMIKLWMTTYNNAEPGRTQLKLSAYQLRTVLQPLGFKFNSKVLSALVLRYSDEQYQISIDSFIMCMARITQLTKIFKAHQQNGKAVFSVDEWLQQGLLI</sequence>
<evidence type="ECO:0000313" key="11">
    <source>
        <dbReference type="Proteomes" id="UP000085678"/>
    </source>
</evidence>
<dbReference type="SMART" id="SM00720">
    <property type="entry name" value="calpain_III"/>
    <property type="match status" value="1"/>
</dbReference>
<dbReference type="SMART" id="SM00230">
    <property type="entry name" value="CysPc"/>
    <property type="match status" value="1"/>
</dbReference>
<evidence type="ECO:0000256" key="1">
    <source>
        <dbReference type="ARBA" id="ARBA00007623"/>
    </source>
</evidence>
<dbReference type="PANTHER" id="PTHR10183">
    <property type="entry name" value="CALPAIN"/>
    <property type="match status" value="1"/>
</dbReference>
<dbReference type="AlphaFoldDB" id="A0A1S3IF99"/>
<keyword evidence="2 7" id="KW-0645">Protease</keyword>
<evidence type="ECO:0000256" key="7">
    <source>
        <dbReference type="PROSITE-ProRule" id="PRU00239"/>
    </source>
</evidence>
<dbReference type="GO" id="GO:0005737">
    <property type="term" value="C:cytoplasm"/>
    <property type="evidence" value="ECO:0007669"/>
    <property type="project" value="TreeGrafter"/>
</dbReference>
<dbReference type="Gene3D" id="2.60.120.380">
    <property type="match status" value="1"/>
</dbReference>
<dbReference type="STRING" id="7574.A0A1S3IF99"/>
<dbReference type="GO" id="GO:0004198">
    <property type="term" value="F:calcium-dependent cysteine-type endopeptidase activity"/>
    <property type="evidence" value="ECO:0007669"/>
    <property type="project" value="InterPro"/>
</dbReference>
<name>A0A1S3IF99_LINAN</name>
<dbReference type="SUPFAM" id="SSF47473">
    <property type="entry name" value="EF-hand"/>
    <property type="match status" value="1"/>
</dbReference>
<gene>
    <name evidence="12 13" type="primary">LOC106163763</name>
</gene>
<dbReference type="PROSITE" id="PS50222">
    <property type="entry name" value="EF_HAND_2"/>
    <property type="match status" value="1"/>
</dbReference>
<evidence type="ECO:0000256" key="5">
    <source>
        <dbReference type="ARBA" id="ARBA00022837"/>
    </source>
</evidence>
<dbReference type="GeneID" id="106163763"/>
<dbReference type="InterPro" id="IPR022683">
    <property type="entry name" value="Calpain_III"/>
</dbReference>
<dbReference type="Pfam" id="PF00648">
    <property type="entry name" value="Peptidase_C2"/>
    <property type="match status" value="1"/>
</dbReference>
<feature type="active site" evidence="6 7">
    <location>
        <position position="328"/>
    </location>
</feature>
<dbReference type="RefSeq" id="XP_013396907.1">
    <property type="nucleotide sequence ID" value="XM_013541453.1"/>
</dbReference>
<dbReference type="OrthoDB" id="424753at2759"/>
<dbReference type="InterPro" id="IPR002048">
    <property type="entry name" value="EF_hand_dom"/>
</dbReference>
<dbReference type="SUPFAM" id="SSF54001">
    <property type="entry name" value="Cysteine proteinases"/>
    <property type="match status" value="1"/>
</dbReference>
<feature type="compositionally biased region" description="Basic and acidic residues" evidence="8">
    <location>
        <begin position="9"/>
        <end position="53"/>
    </location>
</feature>
<keyword evidence="5" id="KW-0106">Calcium</keyword>
<dbReference type="FunFam" id="3.90.70.10:FF:000001">
    <property type="entry name" value="Calpain-1 catalytic subunit"/>
    <property type="match status" value="1"/>
</dbReference>
<dbReference type="CDD" id="cd00214">
    <property type="entry name" value="Calpain_III"/>
    <property type="match status" value="1"/>
</dbReference>
<evidence type="ECO:0000256" key="4">
    <source>
        <dbReference type="ARBA" id="ARBA00022807"/>
    </source>
</evidence>
<dbReference type="InterPro" id="IPR018247">
    <property type="entry name" value="EF_Hand_1_Ca_BS"/>
</dbReference>
<dbReference type="PROSITE" id="PS50203">
    <property type="entry name" value="CALPAIN_CAT"/>
    <property type="match status" value="1"/>
</dbReference>
<dbReference type="PROSITE" id="PS00139">
    <property type="entry name" value="THIOL_PROTEASE_CYS"/>
    <property type="match status" value="1"/>
</dbReference>
<organism evidence="11 13">
    <name type="scientific">Lingula anatina</name>
    <name type="common">Brachiopod</name>
    <name type="synonym">Lingula unguis</name>
    <dbReference type="NCBI Taxonomy" id="7574"/>
    <lineage>
        <taxon>Eukaryota</taxon>
        <taxon>Metazoa</taxon>
        <taxon>Spiralia</taxon>
        <taxon>Lophotrochozoa</taxon>
        <taxon>Brachiopoda</taxon>
        <taxon>Linguliformea</taxon>
        <taxon>Lingulata</taxon>
        <taxon>Lingulida</taxon>
        <taxon>Linguloidea</taxon>
        <taxon>Lingulidae</taxon>
        <taxon>Lingula</taxon>
    </lineage>
</organism>
<keyword evidence="3 7" id="KW-0378">Hydrolase</keyword>
<dbReference type="PROSITE" id="PS00018">
    <property type="entry name" value="EF_HAND_1"/>
    <property type="match status" value="1"/>
</dbReference>
<dbReference type="SUPFAM" id="SSF49758">
    <property type="entry name" value="Calpain large subunit, middle domain (domain III)"/>
    <property type="match status" value="1"/>
</dbReference>
<dbReference type="InterPro" id="IPR022682">
    <property type="entry name" value="Calpain_domain_III"/>
</dbReference>
<dbReference type="GO" id="GO:0006508">
    <property type="term" value="P:proteolysis"/>
    <property type="evidence" value="ECO:0007669"/>
    <property type="project" value="UniProtKB-KW"/>
</dbReference>
<evidence type="ECO:0000259" key="9">
    <source>
        <dbReference type="PROSITE" id="PS50203"/>
    </source>
</evidence>
<dbReference type="Proteomes" id="UP000085678">
    <property type="component" value="Unplaced"/>
</dbReference>
<feature type="active site" evidence="6 7">
    <location>
        <position position="356"/>
    </location>
</feature>
<dbReference type="InterPro" id="IPR000169">
    <property type="entry name" value="Pept_cys_AS"/>
</dbReference>
<reference evidence="12 13" key="1">
    <citation type="submission" date="2025-04" db="UniProtKB">
        <authorList>
            <consortium name="RefSeq"/>
        </authorList>
    </citation>
    <scope>IDENTIFICATION</scope>
    <source>
        <tissue evidence="12 13">Gonads</tissue>
    </source>
</reference>
<dbReference type="InterPro" id="IPR036213">
    <property type="entry name" value="Calpain_III_sf"/>
</dbReference>
<evidence type="ECO:0000256" key="6">
    <source>
        <dbReference type="PIRSR" id="PIRSR622684-1"/>
    </source>
</evidence>
<proteinExistence type="inferred from homology"/>
<evidence type="ECO:0000259" key="10">
    <source>
        <dbReference type="PROSITE" id="PS50222"/>
    </source>
</evidence>
<feature type="domain" description="EF-hand" evidence="10">
    <location>
        <begin position="646"/>
        <end position="681"/>
    </location>
</feature>
<feature type="active site" evidence="6 7">
    <location>
        <position position="167"/>
    </location>
</feature>
<dbReference type="RefSeq" id="XP_013396900.1">
    <property type="nucleotide sequence ID" value="XM_013541446.1"/>
</dbReference>
<dbReference type="CDD" id="cd00044">
    <property type="entry name" value="CysPc"/>
    <property type="match status" value="1"/>
</dbReference>
<dbReference type="PRINTS" id="PR00704">
    <property type="entry name" value="CALPAIN"/>
</dbReference>
<evidence type="ECO:0000256" key="3">
    <source>
        <dbReference type="ARBA" id="ARBA00022801"/>
    </source>
</evidence>
<dbReference type="GO" id="GO:0005509">
    <property type="term" value="F:calcium ion binding"/>
    <property type="evidence" value="ECO:0007669"/>
    <property type="project" value="InterPro"/>
</dbReference>
<protein>
    <submittedName>
        <fullName evidence="12 13">Calpain-9 isoform X1</fullName>
    </submittedName>
</protein>
<comment type="similarity">
    <text evidence="1">Belongs to the peptidase C2 family.</text>
</comment>
<dbReference type="InterPro" id="IPR011992">
    <property type="entry name" value="EF-hand-dom_pair"/>
</dbReference>
<evidence type="ECO:0000256" key="2">
    <source>
        <dbReference type="ARBA" id="ARBA00022670"/>
    </source>
</evidence>
<evidence type="ECO:0000313" key="12">
    <source>
        <dbReference type="RefSeq" id="XP_013396900.1"/>
    </source>
</evidence>
<feature type="region of interest" description="Disordered" evidence="8">
    <location>
        <begin position="1"/>
        <end position="53"/>
    </location>
</feature>